<reference evidence="1 2" key="1">
    <citation type="journal article" date="2019" name="Nat. Ecol. Evol.">
        <title>Megaphylogeny resolves global patterns of mushroom evolution.</title>
        <authorList>
            <person name="Varga T."/>
            <person name="Krizsan K."/>
            <person name="Foldi C."/>
            <person name="Dima B."/>
            <person name="Sanchez-Garcia M."/>
            <person name="Sanchez-Ramirez S."/>
            <person name="Szollosi G.J."/>
            <person name="Szarkandi J.G."/>
            <person name="Papp V."/>
            <person name="Albert L."/>
            <person name="Andreopoulos W."/>
            <person name="Angelini C."/>
            <person name="Antonin V."/>
            <person name="Barry K.W."/>
            <person name="Bougher N.L."/>
            <person name="Buchanan P."/>
            <person name="Buyck B."/>
            <person name="Bense V."/>
            <person name="Catcheside P."/>
            <person name="Chovatia M."/>
            <person name="Cooper J."/>
            <person name="Damon W."/>
            <person name="Desjardin D."/>
            <person name="Finy P."/>
            <person name="Geml J."/>
            <person name="Haridas S."/>
            <person name="Hughes K."/>
            <person name="Justo A."/>
            <person name="Karasinski D."/>
            <person name="Kautmanova I."/>
            <person name="Kiss B."/>
            <person name="Kocsube S."/>
            <person name="Kotiranta H."/>
            <person name="LaButti K.M."/>
            <person name="Lechner B.E."/>
            <person name="Liimatainen K."/>
            <person name="Lipzen A."/>
            <person name="Lukacs Z."/>
            <person name="Mihaltcheva S."/>
            <person name="Morgado L.N."/>
            <person name="Niskanen T."/>
            <person name="Noordeloos M.E."/>
            <person name="Ohm R.A."/>
            <person name="Ortiz-Santana B."/>
            <person name="Ovrebo C."/>
            <person name="Racz N."/>
            <person name="Riley R."/>
            <person name="Savchenko A."/>
            <person name="Shiryaev A."/>
            <person name="Soop K."/>
            <person name="Spirin V."/>
            <person name="Szebenyi C."/>
            <person name="Tomsovsky M."/>
            <person name="Tulloss R.E."/>
            <person name="Uehling J."/>
            <person name="Grigoriev I.V."/>
            <person name="Vagvolgyi C."/>
            <person name="Papp T."/>
            <person name="Martin F.M."/>
            <person name="Miettinen O."/>
            <person name="Hibbett D.S."/>
            <person name="Nagy L.G."/>
        </authorList>
    </citation>
    <scope>NUCLEOTIDE SEQUENCE [LARGE SCALE GENOMIC DNA]</scope>
    <source>
        <strain evidence="1 2">NL-1719</strain>
    </source>
</reference>
<protein>
    <submittedName>
        <fullName evidence="1">Uncharacterized protein</fullName>
    </submittedName>
</protein>
<proteinExistence type="predicted"/>
<dbReference type="EMBL" id="ML208294">
    <property type="protein sequence ID" value="TFK71729.1"/>
    <property type="molecule type" value="Genomic_DNA"/>
</dbReference>
<name>A0ACD3B2A7_9AGAR</name>
<organism evidence="1 2">
    <name type="scientific">Pluteus cervinus</name>
    <dbReference type="NCBI Taxonomy" id="181527"/>
    <lineage>
        <taxon>Eukaryota</taxon>
        <taxon>Fungi</taxon>
        <taxon>Dikarya</taxon>
        <taxon>Basidiomycota</taxon>
        <taxon>Agaricomycotina</taxon>
        <taxon>Agaricomycetes</taxon>
        <taxon>Agaricomycetidae</taxon>
        <taxon>Agaricales</taxon>
        <taxon>Pluteineae</taxon>
        <taxon>Pluteaceae</taxon>
        <taxon>Pluteus</taxon>
    </lineage>
</organism>
<gene>
    <name evidence="1" type="ORF">BDN72DRAFT_837308</name>
</gene>
<evidence type="ECO:0000313" key="2">
    <source>
        <dbReference type="Proteomes" id="UP000308600"/>
    </source>
</evidence>
<dbReference type="Proteomes" id="UP000308600">
    <property type="component" value="Unassembled WGS sequence"/>
</dbReference>
<evidence type="ECO:0000313" key="1">
    <source>
        <dbReference type="EMBL" id="TFK71729.1"/>
    </source>
</evidence>
<keyword evidence="2" id="KW-1185">Reference proteome</keyword>
<sequence length="336" mass="35916">MSAAARAEARRKAILARGGDRLAKLTTSARGEDAPAYMSEDSTRSTSSSARTFVGEEINLPKPQRISPSPSPSVASPTPQPPRVASSRSTSDSFASIGFNPAMTPDPSVWSEDQQAQLLRALMGGGLPHQQQQQGPGGLPGQRASTAPPMSPMEDMLSNMIQQAQSQQAGDAGPPPPDFAQLSKPPPPPTTLQKLMPFVHIVAMWGLLAFFVLRFGSSAPGGAVGFFDRWVDLGRKRDPARGVGIGTGFSIEPVPFFWAFITLEIMLHSLRIFSGYNAVQPHALIALALPHLPPPFPQIIINGLKYLQMASLVLDDIAALIFGIGILILYSTWFAA</sequence>
<accession>A0ACD3B2A7</accession>